<dbReference type="SMART" id="SM00387">
    <property type="entry name" value="HATPase_c"/>
    <property type="match status" value="1"/>
</dbReference>
<feature type="domain" description="PAS" evidence="24">
    <location>
        <begin position="569"/>
        <end position="617"/>
    </location>
</feature>
<feature type="modified residue" description="4-aspartylphosphate" evidence="19">
    <location>
        <position position="1262"/>
    </location>
</feature>
<dbReference type="InterPro" id="IPR004358">
    <property type="entry name" value="Sig_transdc_His_kin-like_C"/>
</dbReference>
<feature type="signal peptide" evidence="21">
    <location>
        <begin position="1"/>
        <end position="35"/>
    </location>
</feature>
<dbReference type="SUPFAM" id="SSF52172">
    <property type="entry name" value="CheY-like"/>
    <property type="match status" value="1"/>
</dbReference>
<dbReference type="InterPro" id="IPR036097">
    <property type="entry name" value="HisK_dim/P_sf"/>
</dbReference>
<keyword evidence="9" id="KW-0547">Nucleotide-binding</keyword>
<dbReference type="InterPro" id="IPR001638">
    <property type="entry name" value="Solute-binding_3/MltF_N"/>
</dbReference>
<dbReference type="CDD" id="cd01007">
    <property type="entry name" value="PBP2_BvgS_HisK_like"/>
    <property type="match status" value="1"/>
</dbReference>
<dbReference type="InterPro" id="IPR036641">
    <property type="entry name" value="HPT_dom_sf"/>
</dbReference>
<dbReference type="InterPro" id="IPR003661">
    <property type="entry name" value="HisK_dim/P_dom"/>
</dbReference>
<dbReference type="FunFam" id="1.10.287.130:FF:000004">
    <property type="entry name" value="Ethylene receptor 1"/>
    <property type="match status" value="1"/>
</dbReference>
<evidence type="ECO:0000256" key="6">
    <source>
        <dbReference type="ARBA" id="ARBA00022679"/>
    </source>
</evidence>
<evidence type="ECO:0000256" key="8">
    <source>
        <dbReference type="ARBA" id="ARBA00022729"/>
    </source>
</evidence>
<dbReference type="InterPro" id="IPR011006">
    <property type="entry name" value="CheY-like_superfamily"/>
</dbReference>
<dbReference type="InterPro" id="IPR000700">
    <property type="entry name" value="PAS-assoc_C"/>
</dbReference>
<evidence type="ECO:0000256" key="18">
    <source>
        <dbReference type="PROSITE-ProRule" id="PRU00110"/>
    </source>
</evidence>
<evidence type="ECO:0000313" key="27">
    <source>
        <dbReference type="EMBL" id="SAL13255.1"/>
    </source>
</evidence>
<dbReference type="GO" id="GO:0005886">
    <property type="term" value="C:plasma membrane"/>
    <property type="evidence" value="ECO:0007669"/>
    <property type="project" value="UniProtKB-SubCell"/>
</dbReference>
<gene>
    <name evidence="27" type="ORF">AWB65_00421</name>
</gene>
<dbReference type="InterPro" id="IPR003594">
    <property type="entry name" value="HATPase_dom"/>
</dbReference>
<accession>A0A158F0M3</accession>
<evidence type="ECO:0000256" key="14">
    <source>
        <dbReference type="ARBA" id="ARBA00023026"/>
    </source>
</evidence>
<dbReference type="SUPFAM" id="SSF47226">
    <property type="entry name" value="Histidine-containing phosphotransfer domain, HPT domain"/>
    <property type="match status" value="1"/>
</dbReference>
<dbReference type="EMBL" id="FCNW02000001">
    <property type="protein sequence ID" value="SAL13255.1"/>
    <property type="molecule type" value="Genomic_DNA"/>
</dbReference>
<keyword evidence="11" id="KW-0067">ATP-binding</keyword>
<name>A0A158F0M3_9BURK</name>
<dbReference type="CDD" id="cd00082">
    <property type="entry name" value="HisKA"/>
    <property type="match status" value="1"/>
</dbReference>
<evidence type="ECO:0000256" key="21">
    <source>
        <dbReference type="SAM" id="SignalP"/>
    </source>
</evidence>
<dbReference type="SUPFAM" id="SSF47384">
    <property type="entry name" value="Homodimeric domain of signal transducing histidine kinase"/>
    <property type="match status" value="1"/>
</dbReference>
<evidence type="ECO:0000256" key="17">
    <source>
        <dbReference type="ARBA" id="ARBA00070152"/>
    </source>
</evidence>
<dbReference type="InterPro" id="IPR008207">
    <property type="entry name" value="Sig_transdc_His_kin_Hpt_dom"/>
</dbReference>
<evidence type="ECO:0000256" key="19">
    <source>
        <dbReference type="PROSITE-ProRule" id="PRU00169"/>
    </source>
</evidence>
<evidence type="ECO:0000256" key="16">
    <source>
        <dbReference type="ARBA" id="ARBA00058004"/>
    </source>
</evidence>
<dbReference type="Pfam" id="PF00497">
    <property type="entry name" value="SBP_bac_3"/>
    <property type="match status" value="2"/>
</dbReference>
<dbReference type="SUPFAM" id="SSF55785">
    <property type="entry name" value="PYP-like sensor domain (PAS domain)"/>
    <property type="match status" value="2"/>
</dbReference>
<evidence type="ECO:0000256" key="13">
    <source>
        <dbReference type="ARBA" id="ARBA00023012"/>
    </source>
</evidence>
<keyword evidence="12 20" id="KW-1133">Transmembrane helix</keyword>
<dbReference type="PROSITE" id="PS50113">
    <property type="entry name" value="PAC"/>
    <property type="match status" value="1"/>
</dbReference>
<dbReference type="EC" id="2.7.13.3" evidence="3"/>
<dbReference type="InterPro" id="IPR005467">
    <property type="entry name" value="His_kinase_dom"/>
</dbReference>
<dbReference type="Gene3D" id="3.40.190.10">
    <property type="entry name" value="Periplasmic binding protein-like II"/>
    <property type="match status" value="4"/>
</dbReference>
<dbReference type="NCBIfam" id="TIGR00229">
    <property type="entry name" value="sensory_box"/>
    <property type="match status" value="1"/>
</dbReference>
<keyword evidence="10" id="KW-0418">Kinase</keyword>
<dbReference type="PANTHER" id="PTHR45339:SF1">
    <property type="entry name" value="HYBRID SIGNAL TRANSDUCTION HISTIDINE KINASE J"/>
    <property type="match status" value="1"/>
</dbReference>
<dbReference type="SMART" id="SM00448">
    <property type="entry name" value="REC"/>
    <property type="match status" value="1"/>
</dbReference>
<dbReference type="Pfam" id="PF08448">
    <property type="entry name" value="PAS_4"/>
    <property type="match status" value="1"/>
</dbReference>
<feature type="domain" description="PAC" evidence="25">
    <location>
        <begin position="644"/>
        <end position="696"/>
    </location>
</feature>
<dbReference type="Gene3D" id="3.30.450.20">
    <property type="entry name" value="PAS domain"/>
    <property type="match status" value="2"/>
</dbReference>
<dbReference type="SMART" id="SM00091">
    <property type="entry name" value="PAS"/>
    <property type="match status" value="1"/>
</dbReference>
<dbReference type="RefSeq" id="WP_087665541.1">
    <property type="nucleotide sequence ID" value="NZ_FCNW02000001.1"/>
</dbReference>
<comment type="caution">
    <text evidence="27">The sequence shown here is derived from an EMBL/GenBank/DDBJ whole genome shotgun (WGS) entry which is preliminary data.</text>
</comment>
<dbReference type="InterPro" id="IPR036890">
    <property type="entry name" value="HATPase_C_sf"/>
</dbReference>
<evidence type="ECO:0000256" key="9">
    <source>
        <dbReference type="ARBA" id="ARBA00022741"/>
    </source>
</evidence>
<reference evidence="27" key="1">
    <citation type="submission" date="2016-01" db="EMBL/GenBank/DDBJ databases">
        <authorList>
            <person name="Peeters C."/>
        </authorList>
    </citation>
    <scope>NUCLEOTIDE SEQUENCE [LARGE SCALE GENOMIC DNA]</scope>
    <source>
        <strain evidence="27">LMG 22934</strain>
    </source>
</reference>
<organism evidence="27 28">
    <name type="scientific">Caballeronia humi</name>
    <dbReference type="NCBI Taxonomy" id="326474"/>
    <lineage>
        <taxon>Bacteria</taxon>
        <taxon>Pseudomonadati</taxon>
        <taxon>Pseudomonadota</taxon>
        <taxon>Betaproteobacteria</taxon>
        <taxon>Burkholderiales</taxon>
        <taxon>Burkholderiaceae</taxon>
        <taxon>Caballeronia</taxon>
    </lineage>
</organism>
<dbReference type="InterPro" id="IPR013656">
    <property type="entry name" value="PAS_4"/>
</dbReference>
<keyword evidence="28" id="KW-1185">Reference proteome</keyword>
<feature type="transmembrane region" description="Helical" evidence="20">
    <location>
        <begin position="531"/>
        <end position="552"/>
    </location>
</feature>
<keyword evidence="5 19" id="KW-0597">Phosphoprotein</keyword>
<dbReference type="PANTHER" id="PTHR45339">
    <property type="entry name" value="HYBRID SIGNAL TRANSDUCTION HISTIDINE KINASE J"/>
    <property type="match status" value="1"/>
</dbReference>
<evidence type="ECO:0000256" key="12">
    <source>
        <dbReference type="ARBA" id="ARBA00022989"/>
    </source>
</evidence>
<dbReference type="PROSITE" id="PS50109">
    <property type="entry name" value="HIS_KIN"/>
    <property type="match status" value="1"/>
</dbReference>
<evidence type="ECO:0000259" key="24">
    <source>
        <dbReference type="PROSITE" id="PS50112"/>
    </source>
</evidence>
<feature type="domain" description="Histidine kinase" evidence="22">
    <location>
        <begin position="844"/>
        <end position="1065"/>
    </location>
</feature>
<keyword evidence="15 20" id="KW-0472">Membrane</keyword>
<dbReference type="CDD" id="cd16922">
    <property type="entry name" value="HATPase_EvgS-ArcB-TorS-like"/>
    <property type="match status" value="1"/>
</dbReference>
<dbReference type="InterPro" id="IPR000014">
    <property type="entry name" value="PAS"/>
</dbReference>
<feature type="domain" description="Response regulatory" evidence="23">
    <location>
        <begin position="1213"/>
        <end position="1331"/>
    </location>
</feature>
<dbReference type="PROSITE" id="PS50894">
    <property type="entry name" value="HPT"/>
    <property type="match status" value="1"/>
</dbReference>
<feature type="chain" id="PRO_5011108789" description="Virulence sensor protein BvgS" evidence="21">
    <location>
        <begin position="36"/>
        <end position="1471"/>
    </location>
</feature>
<evidence type="ECO:0000256" key="2">
    <source>
        <dbReference type="ARBA" id="ARBA00004651"/>
    </source>
</evidence>
<dbReference type="GO" id="GO:0005524">
    <property type="term" value="F:ATP binding"/>
    <property type="evidence" value="ECO:0007669"/>
    <property type="project" value="UniProtKB-KW"/>
</dbReference>
<evidence type="ECO:0000259" key="25">
    <source>
        <dbReference type="PROSITE" id="PS50113"/>
    </source>
</evidence>
<dbReference type="InterPro" id="IPR001789">
    <property type="entry name" value="Sig_transdc_resp-reg_receiver"/>
</dbReference>
<keyword evidence="13" id="KW-0902">Two-component regulatory system</keyword>
<evidence type="ECO:0000259" key="26">
    <source>
        <dbReference type="PROSITE" id="PS50894"/>
    </source>
</evidence>
<evidence type="ECO:0000256" key="20">
    <source>
        <dbReference type="SAM" id="Phobius"/>
    </source>
</evidence>
<evidence type="ECO:0000256" key="3">
    <source>
        <dbReference type="ARBA" id="ARBA00012438"/>
    </source>
</evidence>
<dbReference type="FunFam" id="3.30.565.10:FF:000010">
    <property type="entry name" value="Sensor histidine kinase RcsC"/>
    <property type="match status" value="1"/>
</dbReference>
<dbReference type="GO" id="GO:0000155">
    <property type="term" value="F:phosphorelay sensor kinase activity"/>
    <property type="evidence" value="ECO:0007669"/>
    <property type="project" value="InterPro"/>
</dbReference>
<dbReference type="OrthoDB" id="9796305at2"/>
<evidence type="ECO:0000256" key="4">
    <source>
        <dbReference type="ARBA" id="ARBA00022475"/>
    </source>
</evidence>
<evidence type="ECO:0000313" key="28">
    <source>
        <dbReference type="Proteomes" id="UP000054977"/>
    </source>
</evidence>
<feature type="modified residue" description="Phosphohistidine" evidence="18">
    <location>
        <position position="1412"/>
    </location>
</feature>
<evidence type="ECO:0000259" key="23">
    <source>
        <dbReference type="PROSITE" id="PS50110"/>
    </source>
</evidence>
<keyword evidence="8 21" id="KW-0732">Signal</keyword>
<keyword evidence="7 20" id="KW-0812">Transmembrane</keyword>
<dbReference type="CDD" id="cd00130">
    <property type="entry name" value="PAS"/>
    <property type="match status" value="1"/>
</dbReference>
<keyword evidence="14" id="KW-0843">Virulence</keyword>
<evidence type="ECO:0000259" key="22">
    <source>
        <dbReference type="PROSITE" id="PS50109"/>
    </source>
</evidence>
<dbReference type="Pfam" id="PF00072">
    <property type="entry name" value="Response_reg"/>
    <property type="match status" value="1"/>
</dbReference>
<evidence type="ECO:0000256" key="10">
    <source>
        <dbReference type="ARBA" id="ARBA00022777"/>
    </source>
</evidence>
<evidence type="ECO:0000256" key="11">
    <source>
        <dbReference type="ARBA" id="ARBA00022840"/>
    </source>
</evidence>
<evidence type="ECO:0000256" key="5">
    <source>
        <dbReference type="ARBA" id="ARBA00022553"/>
    </source>
</evidence>
<dbReference type="Gene3D" id="1.10.287.130">
    <property type="match status" value="1"/>
</dbReference>
<evidence type="ECO:0000256" key="7">
    <source>
        <dbReference type="ARBA" id="ARBA00022692"/>
    </source>
</evidence>
<comment type="catalytic activity">
    <reaction evidence="1">
        <text>ATP + protein L-histidine = ADP + protein N-phospho-L-histidine.</text>
        <dbReference type="EC" id="2.7.13.3"/>
    </reaction>
</comment>
<dbReference type="SUPFAM" id="SSF53850">
    <property type="entry name" value="Periplasmic binding protein-like II"/>
    <property type="match status" value="2"/>
</dbReference>
<dbReference type="SMART" id="SM00388">
    <property type="entry name" value="HisKA"/>
    <property type="match status" value="1"/>
</dbReference>
<proteinExistence type="predicted"/>
<dbReference type="SMART" id="SM00062">
    <property type="entry name" value="PBPb"/>
    <property type="match status" value="2"/>
</dbReference>
<dbReference type="Proteomes" id="UP000054977">
    <property type="component" value="Unassembled WGS sequence"/>
</dbReference>
<dbReference type="Pfam" id="PF00512">
    <property type="entry name" value="HisKA"/>
    <property type="match status" value="1"/>
</dbReference>
<sequence>MANLSKIFFASSVTLLCARLLLCSMLFASAPGAHADPARAIAAGRPLKDYPVLTVGVLSAAADPSATVVRGEPAGLSIDVLRELTGPAVRFDARTYSTMAEMIAAACSGDVDILANVSRAADRNGCLTFTVPYSFDQSIMIARTADFATISREGMRQAIVAIEEGYSLERLIRERFPEAKIRAYRQGRQALQAVADHSADVYFGVAPGASQLLDAAEFDTLGVVRTQNGELNESRFAVPAGRVALRNDLNERLLKLDSDRLHNIRSASSDKLQSGADAGKPLVLSANERRYLHALQPITVAFDADWAPFSYVDSDGRARGIAAAYLAYLSNVLGVTFDRRAYADSSAVSRAFARRDADMILTAEQDPDKLAGGIATEPHDRFPLVIVGRHGQAAVKNLDDLPVRRVSVSERLAADGSLVNLAPKAKFVVVRNLNEALDRVASGEADVAVGNLAAVDLALSSRFDDQLKILGPAGKSESIGFALRPELAGLVPLVDRALKAMPEVEKQKINVARQAALSQPQSGWSVNALRLLPALIAIGVVLAVTLRAFILLQREMSRRIETEEALATQLSFQRTMMEVVPYPLVAKDLDNRYIAVNRAFEEALGVRREEIIGRSTVDVMPWGSTYSEQIHQLSALSIATGTRQQVELEFCDRHGQQRHGLFWTGTFNAADGAMAGIVGTMIDITDIRDAEMRARENERRLHDVTRSLPAVVFQLRRAPDGSLSFPYIGGDTRPLFGVDLLELGADQLACLSQIHHEDKGTLRDVIERSALTLEPVHAEFRSTADGGKRWVRAVLAARREDDGSVVWSGYWVDASIERARADELARARDTAEAASRAKDDFLAMMSHEIRTPMNGVLGLVEVFENTPLNPDQAQMLGMIQDSASALLQILDDLLDYSKIEAGRLSIESTPIDLRELVDSAVGLLAGRAHEKGLRVRVDVAPEVAASVCGDSVRLRQVLFNLMSNAIKFTMKGEVALRVQVAKTRGAEQIIELCVEDTGIGIAADAQAGLFEPFVQAETSTTRRFGGTGLGLTICHKLVELMGGTLHLQSEVGIGTRMTVRLAMLVDTVNYQIDGLRGKKGIIAIDDACVARALVDYGQALGLELRVLSRTDDALKRARTFDGVELVFLSDAHKDALPVKSRVIHVTEKPKPTGYRILDDDIRVSVNPISWRGLGAACVAALTGLPQIVSRATGGVETSMQAPDRDKALKSGRLVLVAEDHPVNQELIRHQLSLLGFACDVAHDGVEALAALKNTRYGFLITDCHMPNMTGYELARRVRTSELGTSRRLPILGITASTAPEEPRMCREAGMDDCFVKPTRLATLREHLHRWRTVDAPEPVEQKIERKPPASMAPMWPTSDDELDLTYMTQLWGSETTVKALLDSFVSSFLDDLATLKPLLENGSVERLREWHHRVFGAASVLQYRPLLAALEAFRSDLSEKSRVQRRDDGMALIARCEILLERIESQCAAIA</sequence>
<dbReference type="PRINTS" id="PR00344">
    <property type="entry name" value="BCTRLSENSOR"/>
</dbReference>
<dbReference type="Gene3D" id="3.40.50.2300">
    <property type="match status" value="1"/>
</dbReference>
<dbReference type="InterPro" id="IPR035965">
    <property type="entry name" value="PAS-like_dom_sf"/>
</dbReference>
<evidence type="ECO:0000256" key="1">
    <source>
        <dbReference type="ARBA" id="ARBA00000085"/>
    </source>
</evidence>
<dbReference type="SUPFAM" id="SSF55874">
    <property type="entry name" value="ATPase domain of HSP90 chaperone/DNA topoisomerase II/histidine kinase"/>
    <property type="match status" value="1"/>
</dbReference>
<dbReference type="STRING" id="326474.AWB65_00421"/>
<protein>
    <recommendedName>
        <fullName evidence="17">Virulence sensor protein BvgS</fullName>
        <ecNumber evidence="3">2.7.13.3</ecNumber>
    </recommendedName>
</protein>
<feature type="domain" description="HPt" evidence="26">
    <location>
        <begin position="1373"/>
        <end position="1471"/>
    </location>
</feature>
<dbReference type="PROSITE" id="PS50110">
    <property type="entry name" value="RESPONSE_REGULATORY"/>
    <property type="match status" value="1"/>
</dbReference>
<dbReference type="Pfam" id="PF02518">
    <property type="entry name" value="HATPase_c"/>
    <property type="match status" value="1"/>
</dbReference>
<dbReference type="Gene3D" id="3.30.565.10">
    <property type="entry name" value="Histidine kinase-like ATPase, C-terminal domain"/>
    <property type="match status" value="1"/>
</dbReference>
<dbReference type="PROSITE" id="PS50112">
    <property type="entry name" value="PAS"/>
    <property type="match status" value="1"/>
</dbReference>
<comment type="function">
    <text evidence="16">Member of the two-component regulatory system BvgS/BvgA. Phosphorylates BvgA via a four-step phosphorelay in response to environmental signals.</text>
</comment>
<keyword evidence="6" id="KW-0808">Transferase</keyword>
<evidence type="ECO:0000256" key="15">
    <source>
        <dbReference type="ARBA" id="ARBA00023136"/>
    </source>
</evidence>
<comment type="subcellular location">
    <subcellularLocation>
        <location evidence="2">Cell membrane</location>
        <topology evidence="2">Multi-pass membrane protein</topology>
    </subcellularLocation>
</comment>
<keyword evidence="4" id="KW-1003">Cell membrane</keyword>
<dbReference type="CDD" id="cd17546">
    <property type="entry name" value="REC_hyHK_CKI1_RcsC-like"/>
    <property type="match status" value="1"/>
</dbReference>